<evidence type="ECO:0000313" key="2">
    <source>
        <dbReference type="Proteomes" id="UP000789759"/>
    </source>
</evidence>
<accession>A0A9N9PIJ8</accession>
<name>A0A9N9PIJ8_9GLOM</name>
<protein>
    <submittedName>
        <fullName evidence="1">25240_t:CDS:1</fullName>
    </submittedName>
</protein>
<dbReference type="Proteomes" id="UP000789759">
    <property type="component" value="Unassembled WGS sequence"/>
</dbReference>
<proteinExistence type="predicted"/>
<keyword evidence="2" id="KW-1185">Reference proteome</keyword>
<reference evidence="1" key="1">
    <citation type="submission" date="2021-06" db="EMBL/GenBank/DDBJ databases">
        <authorList>
            <person name="Kallberg Y."/>
            <person name="Tangrot J."/>
            <person name="Rosling A."/>
        </authorList>
    </citation>
    <scope>NUCLEOTIDE SEQUENCE</scope>
    <source>
        <strain evidence="1">FL966</strain>
    </source>
</reference>
<evidence type="ECO:0000313" key="1">
    <source>
        <dbReference type="EMBL" id="CAG8819895.1"/>
    </source>
</evidence>
<gene>
    <name evidence="1" type="ORF">CPELLU_LOCUS19593</name>
</gene>
<dbReference type="AlphaFoldDB" id="A0A9N9PIJ8"/>
<sequence>KFENDNGLENYIAKIEKVELEKTFNSNINTDVQIFEIKKPNTKSSDHYTSDV</sequence>
<comment type="caution">
    <text evidence="1">The sequence shown here is derived from an EMBL/GenBank/DDBJ whole genome shotgun (WGS) entry which is preliminary data.</text>
</comment>
<feature type="non-terminal residue" evidence="1">
    <location>
        <position position="1"/>
    </location>
</feature>
<organism evidence="1 2">
    <name type="scientific">Cetraspora pellucida</name>
    <dbReference type="NCBI Taxonomy" id="1433469"/>
    <lineage>
        <taxon>Eukaryota</taxon>
        <taxon>Fungi</taxon>
        <taxon>Fungi incertae sedis</taxon>
        <taxon>Mucoromycota</taxon>
        <taxon>Glomeromycotina</taxon>
        <taxon>Glomeromycetes</taxon>
        <taxon>Diversisporales</taxon>
        <taxon>Gigasporaceae</taxon>
        <taxon>Cetraspora</taxon>
    </lineage>
</organism>
<dbReference type="EMBL" id="CAJVQA010048517">
    <property type="protein sequence ID" value="CAG8819895.1"/>
    <property type="molecule type" value="Genomic_DNA"/>
</dbReference>